<feature type="transmembrane region" description="Helical" evidence="8">
    <location>
        <begin position="598"/>
        <end position="621"/>
    </location>
</feature>
<keyword evidence="8" id="KW-1133">Transmembrane helix</keyword>
<comment type="caution">
    <text evidence="10">The sequence shown here is derived from an EMBL/GenBank/DDBJ whole genome shotgun (WGS) entry which is preliminary data.</text>
</comment>
<dbReference type="PANTHER" id="PTHR11036">
    <property type="entry name" value="SEMAPHORIN"/>
    <property type="match status" value="1"/>
</dbReference>
<keyword evidence="4" id="KW-1015">Disulfide bond</keyword>
<dbReference type="GO" id="GO:0045499">
    <property type="term" value="F:chemorepellent activity"/>
    <property type="evidence" value="ECO:0007669"/>
    <property type="project" value="TreeGrafter"/>
</dbReference>
<gene>
    <name evidence="10" type="ORF">FBUS_02937</name>
</gene>
<dbReference type="GO" id="GO:0071526">
    <property type="term" value="P:semaphorin-plexin signaling pathway"/>
    <property type="evidence" value="ECO:0007669"/>
    <property type="project" value="TreeGrafter"/>
</dbReference>
<keyword evidence="2" id="KW-0524">Neurogenesis</keyword>
<protein>
    <submittedName>
        <fullName evidence="10">Semaphorin-5B</fullName>
    </submittedName>
</protein>
<accession>A0A8E0S2R0</accession>
<keyword evidence="8" id="KW-0812">Transmembrane</keyword>
<organism evidence="10 11">
    <name type="scientific">Fasciolopsis buskii</name>
    <dbReference type="NCBI Taxonomy" id="27845"/>
    <lineage>
        <taxon>Eukaryota</taxon>
        <taxon>Metazoa</taxon>
        <taxon>Spiralia</taxon>
        <taxon>Lophotrochozoa</taxon>
        <taxon>Platyhelminthes</taxon>
        <taxon>Trematoda</taxon>
        <taxon>Digenea</taxon>
        <taxon>Plagiorchiida</taxon>
        <taxon>Echinostomata</taxon>
        <taxon>Echinostomatoidea</taxon>
        <taxon>Fasciolidae</taxon>
        <taxon>Fasciolopsis</taxon>
    </lineage>
</organism>
<proteinExistence type="predicted"/>
<comment type="subcellular location">
    <subcellularLocation>
        <location evidence="1">Membrane</location>
        <topology evidence="1">Single-pass membrane protein</topology>
    </subcellularLocation>
</comment>
<evidence type="ECO:0000256" key="5">
    <source>
        <dbReference type="ARBA" id="ARBA00023180"/>
    </source>
</evidence>
<dbReference type="PROSITE" id="PS51004">
    <property type="entry name" value="SEMA"/>
    <property type="match status" value="1"/>
</dbReference>
<dbReference type="InterPro" id="IPR001627">
    <property type="entry name" value="Semap_dom"/>
</dbReference>
<dbReference type="InterPro" id="IPR036352">
    <property type="entry name" value="Semap_dom_sf"/>
</dbReference>
<keyword evidence="11" id="KW-1185">Reference proteome</keyword>
<dbReference type="Proteomes" id="UP000728185">
    <property type="component" value="Unassembled WGS sequence"/>
</dbReference>
<dbReference type="SUPFAM" id="SSF101912">
    <property type="entry name" value="Sema domain"/>
    <property type="match status" value="1"/>
</dbReference>
<evidence type="ECO:0000256" key="2">
    <source>
        <dbReference type="ARBA" id="ARBA00022902"/>
    </source>
</evidence>
<dbReference type="InterPro" id="IPR036383">
    <property type="entry name" value="TSP1_rpt_sf"/>
</dbReference>
<evidence type="ECO:0000313" key="11">
    <source>
        <dbReference type="Proteomes" id="UP000728185"/>
    </source>
</evidence>
<feature type="compositionally biased region" description="Basic residues" evidence="7">
    <location>
        <begin position="710"/>
        <end position="721"/>
    </location>
</feature>
<evidence type="ECO:0000313" key="10">
    <source>
        <dbReference type="EMBL" id="KAA0197769.1"/>
    </source>
</evidence>
<evidence type="ECO:0000256" key="8">
    <source>
        <dbReference type="SAM" id="Phobius"/>
    </source>
</evidence>
<dbReference type="InterPro" id="IPR015943">
    <property type="entry name" value="WD40/YVTN_repeat-like_dom_sf"/>
</dbReference>
<dbReference type="SUPFAM" id="SSF103575">
    <property type="entry name" value="Plexin repeat"/>
    <property type="match status" value="1"/>
</dbReference>
<dbReference type="GO" id="GO:0005886">
    <property type="term" value="C:plasma membrane"/>
    <property type="evidence" value="ECO:0007669"/>
    <property type="project" value="TreeGrafter"/>
</dbReference>
<feature type="region of interest" description="Disordered" evidence="7">
    <location>
        <begin position="299"/>
        <end position="319"/>
    </location>
</feature>
<dbReference type="Gene3D" id="3.30.1680.10">
    <property type="entry name" value="ligand-binding face of the semaphorins, domain 2"/>
    <property type="match status" value="1"/>
</dbReference>
<comment type="caution">
    <text evidence="6">Lacks conserved residue(s) required for the propagation of feature annotation.</text>
</comment>
<dbReference type="PROSITE" id="PS50092">
    <property type="entry name" value="TSP1"/>
    <property type="match status" value="1"/>
</dbReference>
<dbReference type="GO" id="GO:0030215">
    <property type="term" value="F:semaphorin receptor binding"/>
    <property type="evidence" value="ECO:0007669"/>
    <property type="project" value="InterPro"/>
</dbReference>
<reference evidence="10" key="1">
    <citation type="submission" date="2019-05" db="EMBL/GenBank/DDBJ databases">
        <title>Annotation for the trematode Fasciolopsis buski.</title>
        <authorList>
            <person name="Choi Y.-J."/>
        </authorList>
    </citation>
    <scope>NUCLEOTIDE SEQUENCE</scope>
    <source>
        <strain evidence="10">HT</strain>
        <tissue evidence="10">Whole worm</tissue>
    </source>
</reference>
<dbReference type="SUPFAM" id="SSF82895">
    <property type="entry name" value="TSP-1 type 1 repeat"/>
    <property type="match status" value="1"/>
</dbReference>
<dbReference type="InterPro" id="IPR002165">
    <property type="entry name" value="Plexin_repeat"/>
</dbReference>
<dbReference type="Pfam" id="PF01437">
    <property type="entry name" value="PSI"/>
    <property type="match status" value="1"/>
</dbReference>
<evidence type="ECO:0000256" key="3">
    <source>
        <dbReference type="ARBA" id="ARBA00023136"/>
    </source>
</evidence>
<dbReference type="EMBL" id="LUCM01002145">
    <property type="protein sequence ID" value="KAA0197769.1"/>
    <property type="molecule type" value="Genomic_DNA"/>
</dbReference>
<evidence type="ECO:0000256" key="1">
    <source>
        <dbReference type="ARBA" id="ARBA00004167"/>
    </source>
</evidence>
<name>A0A8E0S2R0_9TREM</name>
<dbReference type="InterPro" id="IPR027231">
    <property type="entry name" value="Semaphorin"/>
</dbReference>
<evidence type="ECO:0000256" key="6">
    <source>
        <dbReference type="PROSITE-ProRule" id="PRU00352"/>
    </source>
</evidence>
<keyword evidence="3 8" id="KW-0472">Membrane</keyword>
<dbReference type="InterPro" id="IPR000884">
    <property type="entry name" value="TSP1_rpt"/>
</dbReference>
<dbReference type="Gene3D" id="2.130.10.10">
    <property type="entry name" value="YVTN repeat-like/Quinoprotein amine dehydrogenase"/>
    <property type="match status" value="1"/>
</dbReference>
<dbReference type="Pfam" id="PF01403">
    <property type="entry name" value="Sema"/>
    <property type="match status" value="1"/>
</dbReference>
<evidence type="ECO:0000259" key="9">
    <source>
        <dbReference type="PROSITE" id="PS51004"/>
    </source>
</evidence>
<feature type="region of interest" description="Disordered" evidence="7">
    <location>
        <begin position="664"/>
        <end position="724"/>
    </location>
</feature>
<dbReference type="GO" id="GO:0007411">
    <property type="term" value="P:axon guidance"/>
    <property type="evidence" value="ECO:0007669"/>
    <property type="project" value="TreeGrafter"/>
</dbReference>
<feature type="region of interest" description="Disordered" evidence="7">
    <location>
        <begin position="31"/>
        <end position="51"/>
    </location>
</feature>
<feature type="compositionally biased region" description="Basic and acidic residues" evidence="7">
    <location>
        <begin position="304"/>
        <end position="319"/>
    </location>
</feature>
<sequence length="886" mass="98808">MHPPPPTGQTSEPARVLLTFETENEVYFVLREQQSGSNRGPRHPSVSKTGTATEFDGIAVADTARLIRICKGDRGGLPQRNAETFGTFAKADLHCTAADESGGSFAYTHLQAVYWENTTERLFASFSTEKWAPVGSALCVYSKQNIEDAFNGPLLQPLNPGVIQPLTTFPNSFPEICERFNSNNLTSKELAKGRRISLTFPNRKDPIEPMYHKALIVQTGVSWIHLQAYSLPPLPTDYHFGNPTHTTVVWLGTKSGLTKLAIYEDLEAIRSATDKQVPVVCKLSELWVGRRLDLLSRTSIDSHPTGRTDQTKTKPSTDRGLSDENIALHYIPRDAKRIGRSIEQRNQPEEIRQIGIYFPRIFIITDRQLLWLPLTDCSTHKTYNECIRAHDPHCGWSWPESRCADGYDLPGTDSTSWFTAFSPSVDRRSPTHAQCPTDSDGMDDSSRRSAAWSTWYPCRLLNPDESRYGMMDGVKTYGRSQGICRCRVCLSQTDCVLGTQEVINCTRYERNWLPWSPWSPCDMGTNMQSRQRTCRSGTVCVGSSREQRICTTKSIWSKQFSALMATAPRYQQSDMSAIREAGRSPSTVSRRGFTMTHLILVAICSLLVGGLITSLIFYALWQPCCIFSAGTNCNNCSPIKQSSRSGSHGYKSKYRNSHRIGDENWTISDSRKPDTWSGAQSDKGNTWSKCPHSSAVYDTLLGHSNEPRKPPHREHHTRRPQTRCGSSLIQLLSSGTPLPSPTSAISGPSTASTIMKDKFTFDSVDGNEDLTTAGSLRAPSTTPSFGARHSRIAVHTLIRSDKSNGPSVEIIPQVKSGTNMTSDSVLRENIPQNYYHHHVHQNPLHHPVPSSWECTESESVKVNRLKPNAITENISFNPMNTQTTQP</sequence>
<evidence type="ECO:0000256" key="4">
    <source>
        <dbReference type="ARBA" id="ARBA00023157"/>
    </source>
</evidence>
<keyword evidence="5" id="KW-0325">Glycoprotein</keyword>
<feature type="domain" description="Sema" evidence="9">
    <location>
        <begin position="1"/>
        <end position="326"/>
    </location>
</feature>
<dbReference type="AlphaFoldDB" id="A0A8E0S2R0"/>
<dbReference type="PANTHER" id="PTHR11036:SF127">
    <property type="entry name" value="SEMAPHORIN-1A"/>
    <property type="match status" value="1"/>
</dbReference>
<feature type="compositionally biased region" description="Polar residues" evidence="7">
    <location>
        <begin position="677"/>
        <end position="688"/>
    </location>
</feature>
<dbReference type="OrthoDB" id="9988752at2759"/>
<evidence type="ECO:0000256" key="7">
    <source>
        <dbReference type="SAM" id="MobiDB-lite"/>
    </source>
</evidence>
<dbReference type="GO" id="GO:0030335">
    <property type="term" value="P:positive regulation of cell migration"/>
    <property type="evidence" value="ECO:0007669"/>
    <property type="project" value="TreeGrafter"/>
</dbReference>